<gene>
    <name evidence="6" type="ORF">HPS55_00770</name>
</gene>
<dbReference type="InterPro" id="IPR051259">
    <property type="entry name" value="rRNA_Methyltransferase"/>
</dbReference>
<dbReference type="Gene3D" id="3.40.1280.10">
    <property type="match status" value="1"/>
</dbReference>
<comment type="similarity">
    <text evidence="1">Belongs to the class IV-like SAM-binding methyltransferase superfamily. RNA methyltransferase TrmH family.</text>
</comment>
<evidence type="ECO:0000256" key="3">
    <source>
        <dbReference type="ARBA" id="ARBA00022679"/>
    </source>
</evidence>
<dbReference type="InterPro" id="IPR029028">
    <property type="entry name" value="Alpha/beta_knot_MTases"/>
</dbReference>
<dbReference type="SUPFAM" id="SSF75217">
    <property type="entry name" value="alpha/beta knot"/>
    <property type="match status" value="1"/>
</dbReference>
<proteinExistence type="inferred from homology"/>
<dbReference type="EMBL" id="JABKKE010000001">
    <property type="protein sequence ID" value="NPE12880.1"/>
    <property type="molecule type" value="Genomic_DNA"/>
</dbReference>
<dbReference type="InterPro" id="IPR029064">
    <property type="entry name" value="Ribosomal_eL30-like_sf"/>
</dbReference>
<evidence type="ECO:0000256" key="1">
    <source>
        <dbReference type="ARBA" id="ARBA00007228"/>
    </source>
</evidence>
<protein>
    <submittedName>
        <fullName evidence="6">RNA methyltransferase</fullName>
    </submittedName>
</protein>
<dbReference type="InterPro" id="IPR053888">
    <property type="entry name" value="MRM3-like_sub_bind"/>
</dbReference>
<comment type="caution">
    <text evidence="6">The sequence shown here is derived from an EMBL/GenBank/DDBJ whole genome shotgun (WGS) entry which is preliminary data.</text>
</comment>
<dbReference type="Pfam" id="PF00588">
    <property type="entry name" value="SpoU_methylase"/>
    <property type="match status" value="1"/>
</dbReference>
<evidence type="ECO:0000259" key="5">
    <source>
        <dbReference type="Pfam" id="PF22435"/>
    </source>
</evidence>
<dbReference type="Pfam" id="PF22435">
    <property type="entry name" value="MRM3-like_sub_bind"/>
    <property type="match status" value="1"/>
</dbReference>
<dbReference type="GO" id="GO:0032259">
    <property type="term" value="P:methylation"/>
    <property type="evidence" value="ECO:0007669"/>
    <property type="project" value="UniProtKB-KW"/>
</dbReference>
<evidence type="ECO:0000256" key="2">
    <source>
        <dbReference type="ARBA" id="ARBA00022603"/>
    </source>
</evidence>
<name>A0ABX2AQI8_9BACT</name>
<sequence>MLSKNVIKLVHSLETKKNRLKEKLFVAEGYKVVGDLMRRVKPQLIIATDDWAPQTKYDGRMIRVTDEELHKVSFMKTPQQVVALFPTSDAGDIGADTIGDQLCIVLDGVQDPGNLGTIIRVADWFGIKTIVCSHDTADIYNPKVVQATMGSIARVNVVYTDLPSWLDSISSHVPVYGTLLDGENIYGRRLSASGIIVMGNEGNGISPAVRERITDRLFIPNFASGDTAESLNVAIATAIVCSEFRRA</sequence>
<dbReference type="GO" id="GO:0008168">
    <property type="term" value="F:methyltransferase activity"/>
    <property type="evidence" value="ECO:0007669"/>
    <property type="project" value="UniProtKB-KW"/>
</dbReference>
<dbReference type="InterPro" id="IPR029026">
    <property type="entry name" value="tRNA_m1G_MTases_N"/>
</dbReference>
<feature type="domain" description="MRM3-like substrate binding" evidence="5">
    <location>
        <begin position="5"/>
        <end position="83"/>
    </location>
</feature>
<dbReference type="PANTHER" id="PTHR43191">
    <property type="entry name" value="RRNA METHYLTRANSFERASE 3"/>
    <property type="match status" value="1"/>
</dbReference>
<dbReference type="RefSeq" id="WP_172173606.1">
    <property type="nucleotide sequence ID" value="NZ_CASGIA010000011.1"/>
</dbReference>
<dbReference type="PANTHER" id="PTHR43191:SF2">
    <property type="entry name" value="RRNA METHYLTRANSFERASE 3, MITOCHONDRIAL"/>
    <property type="match status" value="1"/>
</dbReference>
<organism evidence="6 7">
    <name type="scientific">Xylanibacter rodentium</name>
    <dbReference type="NCBI Taxonomy" id="2736289"/>
    <lineage>
        <taxon>Bacteria</taxon>
        <taxon>Pseudomonadati</taxon>
        <taxon>Bacteroidota</taxon>
        <taxon>Bacteroidia</taxon>
        <taxon>Bacteroidales</taxon>
        <taxon>Prevotellaceae</taxon>
        <taxon>Xylanibacter</taxon>
    </lineage>
</organism>
<keyword evidence="7" id="KW-1185">Reference proteome</keyword>
<dbReference type="Proteomes" id="UP001193734">
    <property type="component" value="Unassembled WGS sequence"/>
</dbReference>
<evidence type="ECO:0000313" key="6">
    <source>
        <dbReference type="EMBL" id="NPE12880.1"/>
    </source>
</evidence>
<dbReference type="Gene3D" id="3.30.1330.30">
    <property type="match status" value="1"/>
</dbReference>
<feature type="domain" description="tRNA/rRNA methyltransferase SpoU type" evidence="4">
    <location>
        <begin position="102"/>
        <end position="241"/>
    </location>
</feature>
<dbReference type="SUPFAM" id="SSF55315">
    <property type="entry name" value="L30e-like"/>
    <property type="match status" value="1"/>
</dbReference>
<keyword evidence="2 6" id="KW-0489">Methyltransferase</keyword>
<accession>A0ABX2AQI8</accession>
<keyword evidence="3" id="KW-0808">Transferase</keyword>
<reference evidence="6 7" key="1">
    <citation type="submission" date="2020-05" db="EMBL/GenBank/DDBJ databases">
        <title>Distinct polysaccharide utilization as determinants for interspecies competition between intestinal Prevotella spp.</title>
        <authorList>
            <person name="Galvez E.J.C."/>
            <person name="Iljazovic A."/>
            <person name="Strowig T."/>
        </authorList>
    </citation>
    <scope>NUCLEOTIDE SEQUENCE [LARGE SCALE GENOMIC DNA]</scope>
    <source>
        <strain evidence="6 7">PROD</strain>
    </source>
</reference>
<dbReference type="GeneID" id="82156288"/>
<dbReference type="InterPro" id="IPR001537">
    <property type="entry name" value="SpoU_MeTrfase"/>
</dbReference>
<evidence type="ECO:0000259" key="4">
    <source>
        <dbReference type="Pfam" id="PF00588"/>
    </source>
</evidence>
<dbReference type="CDD" id="cd18109">
    <property type="entry name" value="SpoU-like_RNA-MTase"/>
    <property type="match status" value="1"/>
</dbReference>
<evidence type="ECO:0000313" key="7">
    <source>
        <dbReference type="Proteomes" id="UP001193734"/>
    </source>
</evidence>